<keyword evidence="1" id="KW-0808">Transferase</keyword>
<evidence type="ECO:0000256" key="2">
    <source>
        <dbReference type="ARBA" id="ARBA00022741"/>
    </source>
</evidence>
<dbReference type="EMBL" id="JAHZIK010000524">
    <property type="protein sequence ID" value="MBW7456223.1"/>
    <property type="molecule type" value="Genomic_DNA"/>
</dbReference>
<comment type="caution">
    <text evidence="7">The sequence shown here is derived from an EMBL/GenBank/DDBJ whole genome shotgun (WGS) entry which is preliminary data.</text>
</comment>
<keyword evidence="3 7" id="KW-0418">Kinase</keyword>
<evidence type="ECO:0000256" key="1">
    <source>
        <dbReference type="ARBA" id="ARBA00022679"/>
    </source>
</evidence>
<keyword evidence="4" id="KW-0067">ATP-binding</keyword>
<keyword evidence="2" id="KW-0547">Nucleotide-binding</keyword>
<dbReference type="PANTHER" id="PTHR34220">
    <property type="entry name" value="SENSOR HISTIDINE KINASE YPDA"/>
    <property type="match status" value="1"/>
</dbReference>
<evidence type="ECO:0000256" key="4">
    <source>
        <dbReference type="ARBA" id="ARBA00022840"/>
    </source>
</evidence>
<dbReference type="PANTHER" id="PTHR34220:SF7">
    <property type="entry name" value="SENSOR HISTIDINE KINASE YPDA"/>
    <property type="match status" value="1"/>
</dbReference>
<organism evidence="7 8">
    <name type="scientific">Paenibacillus sepulcri</name>
    <dbReference type="NCBI Taxonomy" id="359917"/>
    <lineage>
        <taxon>Bacteria</taxon>
        <taxon>Bacillati</taxon>
        <taxon>Bacillota</taxon>
        <taxon>Bacilli</taxon>
        <taxon>Bacillales</taxon>
        <taxon>Paenibacillaceae</taxon>
        <taxon>Paenibacillus</taxon>
    </lineage>
</organism>
<dbReference type="PROSITE" id="PS50109">
    <property type="entry name" value="HIS_KIN"/>
    <property type="match status" value="1"/>
</dbReference>
<name>A0ABS7C5Q8_9BACL</name>
<gene>
    <name evidence="7" type="ORF">K0U00_19510</name>
</gene>
<evidence type="ECO:0000256" key="5">
    <source>
        <dbReference type="ARBA" id="ARBA00023012"/>
    </source>
</evidence>
<feature type="domain" description="Histidine kinase" evidence="6">
    <location>
        <begin position="11"/>
        <end position="120"/>
    </location>
</feature>
<evidence type="ECO:0000256" key="3">
    <source>
        <dbReference type="ARBA" id="ARBA00022777"/>
    </source>
</evidence>
<evidence type="ECO:0000313" key="7">
    <source>
        <dbReference type="EMBL" id="MBW7456223.1"/>
    </source>
</evidence>
<reference evidence="7 8" key="1">
    <citation type="submission" date="2021-07" db="EMBL/GenBank/DDBJ databases">
        <title>Paenibacillus radiodurans sp. nov., isolated from the southeastern edge of Tengger Desert.</title>
        <authorList>
            <person name="Zhang G."/>
        </authorList>
    </citation>
    <scope>NUCLEOTIDE SEQUENCE [LARGE SCALE GENOMIC DNA]</scope>
    <source>
        <strain evidence="7 8">CCM 7311</strain>
    </source>
</reference>
<dbReference type="InterPro" id="IPR005467">
    <property type="entry name" value="His_kinase_dom"/>
</dbReference>
<evidence type="ECO:0000313" key="8">
    <source>
        <dbReference type="Proteomes" id="UP001519887"/>
    </source>
</evidence>
<dbReference type="Pfam" id="PF02518">
    <property type="entry name" value="HATPase_c"/>
    <property type="match status" value="1"/>
</dbReference>
<dbReference type="InterPro" id="IPR050640">
    <property type="entry name" value="Bact_2-comp_sensor_kinase"/>
</dbReference>
<dbReference type="GO" id="GO:0016301">
    <property type="term" value="F:kinase activity"/>
    <property type="evidence" value="ECO:0007669"/>
    <property type="project" value="UniProtKB-KW"/>
</dbReference>
<dbReference type="SUPFAM" id="SSF55874">
    <property type="entry name" value="ATPase domain of HSP90 chaperone/DNA topoisomerase II/histidine kinase"/>
    <property type="match status" value="1"/>
</dbReference>
<dbReference type="SMART" id="SM00387">
    <property type="entry name" value="HATPase_c"/>
    <property type="match status" value="1"/>
</dbReference>
<accession>A0ABS7C5Q8</accession>
<dbReference type="Gene3D" id="3.30.565.10">
    <property type="entry name" value="Histidine kinase-like ATPase, C-terminal domain"/>
    <property type="match status" value="1"/>
</dbReference>
<protein>
    <submittedName>
        <fullName evidence="7">Sensor histidine kinase</fullName>
    </submittedName>
</protein>
<proteinExistence type="predicted"/>
<keyword evidence="5" id="KW-0902">Two-component regulatory system</keyword>
<keyword evidence="8" id="KW-1185">Reference proteome</keyword>
<dbReference type="Proteomes" id="UP001519887">
    <property type="component" value="Unassembled WGS sequence"/>
</dbReference>
<sequence length="133" mass="15012">CDSEAMSSPFLRLLLQPLVENAIQHSIRDNFEKGKILISARREGKDMVIDIVDNGKGIPEETLLQLNRDMDHGGKPVHRGVGLRNVNDRLKLYFGDNYKLKIETGPEIGTKITLRHPILEEETLRGEVAEAVR</sequence>
<evidence type="ECO:0000259" key="6">
    <source>
        <dbReference type="PROSITE" id="PS50109"/>
    </source>
</evidence>
<dbReference type="InterPro" id="IPR036890">
    <property type="entry name" value="HATPase_C_sf"/>
</dbReference>
<feature type="non-terminal residue" evidence="7">
    <location>
        <position position="1"/>
    </location>
</feature>
<dbReference type="InterPro" id="IPR003594">
    <property type="entry name" value="HATPase_dom"/>
</dbReference>